<reference evidence="1 2" key="1">
    <citation type="submission" date="2020-04" db="EMBL/GenBank/DDBJ databases">
        <authorList>
            <person name="Alioto T."/>
            <person name="Alioto T."/>
            <person name="Gomez Garrido J."/>
        </authorList>
    </citation>
    <scope>NUCLEOTIDE SEQUENCE [LARGE SCALE GENOMIC DNA]</scope>
</reference>
<organism evidence="1 2">
    <name type="scientific">Cloeon dipterum</name>
    <dbReference type="NCBI Taxonomy" id="197152"/>
    <lineage>
        <taxon>Eukaryota</taxon>
        <taxon>Metazoa</taxon>
        <taxon>Ecdysozoa</taxon>
        <taxon>Arthropoda</taxon>
        <taxon>Hexapoda</taxon>
        <taxon>Insecta</taxon>
        <taxon>Pterygota</taxon>
        <taxon>Palaeoptera</taxon>
        <taxon>Ephemeroptera</taxon>
        <taxon>Pisciforma</taxon>
        <taxon>Baetidae</taxon>
        <taxon>Cloeon</taxon>
    </lineage>
</organism>
<evidence type="ECO:0000313" key="1">
    <source>
        <dbReference type="EMBL" id="CAB3385869.1"/>
    </source>
</evidence>
<accession>A0A8S1E0D1</accession>
<dbReference type="Gene3D" id="3.80.10.10">
    <property type="entry name" value="Ribonuclease Inhibitor"/>
    <property type="match status" value="1"/>
</dbReference>
<evidence type="ECO:0000313" key="2">
    <source>
        <dbReference type="Proteomes" id="UP000494165"/>
    </source>
</evidence>
<comment type="caution">
    <text evidence="1">The sequence shown here is derived from an EMBL/GenBank/DDBJ whole genome shotgun (WGS) entry which is preliminary data.</text>
</comment>
<protein>
    <submittedName>
        <fullName evidence="1">Uncharacterized protein</fullName>
    </submittedName>
</protein>
<sequence>MYVYRMATNDEIRLKLTVSKMNIHRSAKLETIAAKCIARDLHLFLNPKYSDRWNVMHLPISLRNIVLQHWLMRQFAELKKPQVWFFSNDDSVKILDERMKVFQSLISCHTLEVDLTPFIKDCYNVLAREPLLEFLNLICAKATNLKFLEILGFDDLSVPNETFCDAICKLRNLISLNIWNIHITYTNLKAMCKNLKSLTHLYTRLHFDPSFDESNEREIEELQIFSNLIYFQNGVNDEKFTLNCIQHLPKLQSIDNCTTSIAEQLLDRCPDQKFALTHMELTELTANKEVHMNFPDVTDLEVRYRNSDISVIPDSLPKFSKIEILSSSCFPSVDTMIRFLDAYGHGLHSLRLSFCRGQFKLSSILDRCPKLQSLFLSVVSILPECSRPDIYSFPTGLKELFWHPRFSSDDHAPFLLEILSVPTLESVTLYMKCENFHLEDIEKLTAMIASRQILGNLRRFKLLVYDMEMDINHRYIRQCERSAYFYYPQGLEIVAKRSGFYVLQDEEQYLEWKCGRNGIPANALPANQHLESNRLYFGKWSLPSGEIIYGPVVDSEKAVVKLKQHNRPLR</sequence>
<proteinExistence type="predicted"/>
<dbReference type="Proteomes" id="UP000494165">
    <property type="component" value="Unassembled WGS sequence"/>
</dbReference>
<dbReference type="AlphaFoldDB" id="A0A8S1E0D1"/>
<name>A0A8S1E0D1_9INSE</name>
<dbReference type="EMBL" id="CADEPI010000436">
    <property type="protein sequence ID" value="CAB3385869.1"/>
    <property type="molecule type" value="Genomic_DNA"/>
</dbReference>
<dbReference type="InterPro" id="IPR032675">
    <property type="entry name" value="LRR_dom_sf"/>
</dbReference>
<gene>
    <name evidence="1" type="ORF">CLODIP_2_CD05413</name>
</gene>
<dbReference type="SUPFAM" id="SSF52047">
    <property type="entry name" value="RNI-like"/>
    <property type="match status" value="1"/>
</dbReference>
<keyword evidence="2" id="KW-1185">Reference proteome</keyword>